<dbReference type="PRINTS" id="PR00409">
    <property type="entry name" value="PHDIOXRDTASE"/>
</dbReference>
<reference evidence="9 10" key="1">
    <citation type="submission" date="2018-11" db="EMBL/GenBank/DDBJ databases">
        <title>Paraburkholderia sp. DHOA04, isolated from soil.</title>
        <authorList>
            <person name="Gao Z.-H."/>
            <person name="Qiu L.-H."/>
            <person name="Fu J.-C."/>
        </authorList>
    </citation>
    <scope>NUCLEOTIDE SEQUENCE [LARGE SCALE GENOMIC DNA]</scope>
    <source>
        <strain evidence="9 10">DHOA04</strain>
    </source>
</reference>
<dbReference type="InterPro" id="IPR036010">
    <property type="entry name" value="2Fe-2S_ferredoxin-like_sf"/>
</dbReference>
<protein>
    <submittedName>
        <fullName evidence="9">Oxidoreductase</fullName>
    </submittedName>
</protein>
<evidence type="ECO:0000256" key="5">
    <source>
        <dbReference type="ARBA" id="ARBA00023004"/>
    </source>
</evidence>
<dbReference type="SUPFAM" id="SSF52343">
    <property type="entry name" value="Ferredoxin reductase-like, C-terminal NADP-linked domain"/>
    <property type="match status" value="1"/>
</dbReference>
<gene>
    <name evidence="9" type="ORF">D1Y85_10910</name>
</gene>
<dbReference type="InterPro" id="IPR001041">
    <property type="entry name" value="2Fe-2S_ferredoxin-type"/>
</dbReference>
<dbReference type="PANTHER" id="PTHR47354:SF1">
    <property type="entry name" value="CARNITINE MONOOXYGENASE REDUCTASE SUBUNIT"/>
    <property type="match status" value="1"/>
</dbReference>
<evidence type="ECO:0000256" key="2">
    <source>
        <dbReference type="ARBA" id="ARBA00022714"/>
    </source>
</evidence>
<dbReference type="InterPro" id="IPR039261">
    <property type="entry name" value="FNR_nucleotide-bd"/>
</dbReference>
<dbReference type="Gene3D" id="3.40.50.80">
    <property type="entry name" value="Nucleotide-binding domain of ferredoxin-NADP reductase (FNR) module"/>
    <property type="match status" value="1"/>
</dbReference>
<evidence type="ECO:0000313" key="10">
    <source>
        <dbReference type="Proteomes" id="UP000272778"/>
    </source>
</evidence>
<dbReference type="InterPro" id="IPR001433">
    <property type="entry name" value="OxRdtase_FAD/NAD-bd"/>
</dbReference>
<dbReference type="GO" id="GO:0016491">
    <property type="term" value="F:oxidoreductase activity"/>
    <property type="evidence" value="ECO:0007669"/>
    <property type="project" value="UniProtKB-KW"/>
</dbReference>
<dbReference type="InterPro" id="IPR017938">
    <property type="entry name" value="Riboflavin_synthase-like_b-brl"/>
</dbReference>
<feature type="domain" description="2Fe-2S ferredoxin-type" evidence="7">
    <location>
        <begin position="243"/>
        <end position="328"/>
    </location>
</feature>
<dbReference type="GO" id="GO:0046872">
    <property type="term" value="F:metal ion binding"/>
    <property type="evidence" value="ECO:0007669"/>
    <property type="project" value="UniProtKB-KW"/>
</dbReference>
<dbReference type="InterPro" id="IPR050415">
    <property type="entry name" value="MRET"/>
</dbReference>
<keyword evidence="3" id="KW-0479">Metal-binding</keyword>
<dbReference type="Proteomes" id="UP000272778">
    <property type="component" value="Unassembled WGS sequence"/>
</dbReference>
<dbReference type="CDD" id="cd06185">
    <property type="entry name" value="PDR_like"/>
    <property type="match status" value="1"/>
</dbReference>
<keyword evidence="1" id="KW-0285">Flavoprotein</keyword>
<dbReference type="Pfam" id="PF00175">
    <property type="entry name" value="NAD_binding_1"/>
    <property type="match status" value="1"/>
</dbReference>
<dbReference type="InterPro" id="IPR017927">
    <property type="entry name" value="FAD-bd_FR_type"/>
</dbReference>
<evidence type="ECO:0000256" key="1">
    <source>
        <dbReference type="ARBA" id="ARBA00022630"/>
    </source>
</evidence>
<comment type="caution">
    <text evidence="9">The sequence shown here is derived from an EMBL/GenBank/DDBJ whole genome shotgun (WGS) entry which is preliminary data.</text>
</comment>
<evidence type="ECO:0000256" key="3">
    <source>
        <dbReference type="ARBA" id="ARBA00022723"/>
    </source>
</evidence>
<accession>A0A3N6NCF8</accession>
<dbReference type="Pfam" id="PF00111">
    <property type="entry name" value="Fer2"/>
    <property type="match status" value="1"/>
</dbReference>
<keyword evidence="10" id="KW-1185">Reference proteome</keyword>
<feature type="domain" description="FAD-binding FR-type" evidence="8">
    <location>
        <begin position="4"/>
        <end position="116"/>
    </location>
</feature>
<keyword evidence="5" id="KW-0408">Iron</keyword>
<dbReference type="InterPro" id="IPR006058">
    <property type="entry name" value="2Fe2S_fd_BS"/>
</dbReference>
<keyword evidence="2" id="KW-0001">2Fe-2S</keyword>
<dbReference type="Gene3D" id="3.10.20.30">
    <property type="match status" value="1"/>
</dbReference>
<organism evidence="9 10">
    <name type="scientific">Paraburkholderia dinghuensis</name>
    <dbReference type="NCBI Taxonomy" id="2305225"/>
    <lineage>
        <taxon>Bacteria</taxon>
        <taxon>Pseudomonadati</taxon>
        <taxon>Pseudomonadota</taxon>
        <taxon>Betaproteobacteria</taxon>
        <taxon>Burkholderiales</taxon>
        <taxon>Burkholderiaceae</taxon>
        <taxon>Paraburkholderia</taxon>
    </lineage>
</organism>
<proteinExistence type="predicted"/>
<dbReference type="AlphaFoldDB" id="A0A3N6NCF8"/>
<dbReference type="InterPro" id="IPR012675">
    <property type="entry name" value="Beta-grasp_dom_sf"/>
</dbReference>
<dbReference type="PANTHER" id="PTHR47354">
    <property type="entry name" value="NADH OXIDOREDUCTASE HCR"/>
    <property type="match status" value="1"/>
</dbReference>
<dbReference type="PROSITE" id="PS51384">
    <property type="entry name" value="FAD_FR"/>
    <property type="match status" value="1"/>
</dbReference>
<evidence type="ECO:0000256" key="6">
    <source>
        <dbReference type="ARBA" id="ARBA00023014"/>
    </source>
</evidence>
<dbReference type="CDD" id="cd00207">
    <property type="entry name" value="fer2"/>
    <property type="match status" value="1"/>
</dbReference>
<evidence type="ECO:0000256" key="4">
    <source>
        <dbReference type="ARBA" id="ARBA00023002"/>
    </source>
</evidence>
<dbReference type="OrthoDB" id="544091at2"/>
<name>A0A3N6NCF8_9BURK</name>
<evidence type="ECO:0000313" key="9">
    <source>
        <dbReference type="EMBL" id="RQH06642.1"/>
    </source>
</evidence>
<keyword evidence="6" id="KW-0411">Iron-sulfur</keyword>
<dbReference type="SUPFAM" id="SSF54292">
    <property type="entry name" value="2Fe-2S ferredoxin-like"/>
    <property type="match status" value="1"/>
</dbReference>
<dbReference type="GO" id="GO:0051537">
    <property type="term" value="F:2 iron, 2 sulfur cluster binding"/>
    <property type="evidence" value="ECO:0007669"/>
    <property type="project" value="UniProtKB-KW"/>
</dbReference>
<dbReference type="PROSITE" id="PS51085">
    <property type="entry name" value="2FE2S_FER_2"/>
    <property type="match status" value="1"/>
</dbReference>
<sequence>MLAPLLLTLRVAAVDTTTSLIKSFMLEAADGAPLPGYEPGAHLQIEIPASAGGVPQWRSYSLINLDASVDPRDGVPAYRLGIRLEDDGRGGSRHMHALEVGATLNARAPVNHFPLAAPPRVLLIAGGIGITPMASMAAELAAQQRDYELHLSGRTRDALPYVEELRKLAGERLVLHADDDAATRLSIDALLDDAQVNQPIYVCGPAGMIDAVLASARKRGWHECDLHYELFTEATPQEGDTAFEVELKSSGKLLTVPADKSLLDTLIENGTDVMYDCRSGYCGLCTVQVASGEIDHRDTYLSDADKASGKVMQVCVSRCKSGRVVLDL</sequence>
<dbReference type="PROSITE" id="PS00197">
    <property type="entry name" value="2FE2S_FER_1"/>
    <property type="match status" value="1"/>
</dbReference>
<dbReference type="SUPFAM" id="SSF63380">
    <property type="entry name" value="Riboflavin synthase domain-like"/>
    <property type="match status" value="1"/>
</dbReference>
<dbReference type="EMBL" id="RQIS01000007">
    <property type="protein sequence ID" value="RQH06642.1"/>
    <property type="molecule type" value="Genomic_DNA"/>
</dbReference>
<dbReference type="Gene3D" id="2.40.30.10">
    <property type="entry name" value="Translation factors"/>
    <property type="match status" value="1"/>
</dbReference>
<evidence type="ECO:0000259" key="7">
    <source>
        <dbReference type="PROSITE" id="PS51085"/>
    </source>
</evidence>
<evidence type="ECO:0000259" key="8">
    <source>
        <dbReference type="PROSITE" id="PS51384"/>
    </source>
</evidence>
<keyword evidence="4" id="KW-0560">Oxidoreductase</keyword>